<dbReference type="GO" id="GO:0042910">
    <property type="term" value="F:xenobiotic transmembrane transporter activity"/>
    <property type="evidence" value="ECO:0007669"/>
    <property type="project" value="InterPro"/>
</dbReference>
<dbReference type="InterPro" id="IPR048279">
    <property type="entry name" value="MdtK-like"/>
</dbReference>
<protein>
    <submittedName>
        <fullName evidence="8">MATE family efflux transporter</fullName>
    </submittedName>
</protein>
<comment type="subcellular location">
    <subcellularLocation>
        <location evidence="1">Cell inner membrane</location>
        <topology evidence="1">Multi-pass membrane protein</topology>
    </subcellularLocation>
</comment>
<accession>A0A172YJY9</accession>
<evidence type="ECO:0000256" key="7">
    <source>
        <dbReference type="SAM" id="Phobius"/>
    </source>
</evidence>
<organism evidence="8 9">
    <name type="scientific">Halotalea alkalilenta</name>
    <dbReference type="NCBI Taxonomy" id="376489"/>
    <lineage>
        <taxon>Bacteria</taxon>
        <taxon>Pseudomonadati</taxon>
        <taxon>Pseudomonadota</taxon>
        <taxon>Gammaproteobacteria</taxon>
        <taxon>Oceanospirillales</taxon>
        <taxon>Halomonadaceae</taxon>
        <taxon>Halotalea</taxon>
    </lineage>
</organism>
<dbReference type="EMBL" id="CP015243">
    <property type="protein sequence ID" value="ANF59486.1"/>
    <property type="molecule type" value="Genomic_DNA"/>
</dbReference>
<feature type="transmembrane region" description="Helical" evidence="7">
    <location>
        <begin position="158"/>
        <end position="178"/>
    </location>
</feature>
<dbReference type="GO" id="GO:0015297">
    <property type="term" value="F:antiporter activity"/>
    <property type="evidence" value="ECO:0007669"/>
    <property type="project" value="InterPro"/>
</dbReference>
<dbReference type="PIRSF" id="PIRSF006603">
    <property type="entry name" value="DinF"/>
    <property type="match status" value="1"/>
</dbReference>
<evidence type="ECO:0000256" key="6">
    <source>
        <dbReference type="ARBA" id="ARBA00023136"/>
    </source>
</evidence>
<sequence>MLEGPIFGSLLKLALPIIVANLLQSTYQLIDAFWVGRLGGDAVAAVSISLPINFLAFALGSGFSVAGSTLIAQYVGARNRAMTDHVAGQVLLLAFGFSLLLTALGQWAAPRMLTLLSVEPGVYDDALAFLRITLGGLVFTFGFAMFQALMRGAGEVRIPLYIVLGTVVLNALIDPPLIFGWGPIPAFGVAGAAFATLLTQGLALGIGLWLLARGKLGIVLRLRALRPDWAFIARAFRLGFPSSVELSARALGMNAMVLMVAAFGTVTIAAYGVVNSLLALVIIPALGLSMATSALVGQNIGAGQIERARSIARLSSVIAFIGLSLVGVAAFLAAPSLVAVFVPDDPEVIATGARFLRTVAFTFGLIGLQMSLSGVFRAAGQTVVTMNLALVSQWVIQLPLAWFLSREAAFGVDGLWWAFPLTNLLMAAITMLWYARLDWQRVSLLPSSHPADQGARSPRR</sequence>
<evidence type="ECO:0000256" key="4">
    <source>
        <dbReference type="ARBA" id="ARBA00022692"/>
    </source>
</evidence>
<feature type="transmembrane region" description="Helical" evidence="7">
    <location>
        <begin position="277"/>
        <end position="296"/>
    </location>
</feature>
<feature type="transmembrane region" description="Helical" evidence="7">
    <location>
        <begin position="416"/>
        <end position="435"/>
    </location>
</feature>
<name>A0A172YJY9_9GAMM</name>
<reference evidence="8 9" key="1">
    <citation type="submission" date="2016-04" db="EMBL/GenBank/DDBJ databases">
        <title>Complete Genome Sequence of Halotalea alkalilenta IHB B 13600.</title>
        <authorList>
            <person name="Swarnkar M.K."/>
            <person name="Sharma A."/>
            <person name="Kaushal K."/>
            <person name="Soni R."/>
            <person name="Rana S."/>
            <person name="Singh A.K."/>
            <person name="Gulati A."/>
        </authorList>
    </citation>
    <scope>NUCLEOTIDE SEQUENCE [LARGE SCALE GENOMIC DNA]</scope>
    <source>
        <strain evidence="8 9">IHB B 13600</strain>
    </source>
</reference>
<keyword evidence="2" id="KW-0813">Transport</keyword>
<feature type="transmembrane region" description="Helical" evidence="7">
    <location>
        <begin position="184"/>
        <end position="211"/>
    </location>
</feature>
<feature type="transmembrane region" description="Helical" evidence="7">
    <location>
        <begin position="355"/>
        <end position="376"/>
    </location>
</feature>
<dbReference type="InterPro" id="IPR052031">
    <property type="entry name" value="Membrane_Transporter-Flippase"/>
</dbReference>
<feature type="transmembrane region" description="Helical" evidence="7">
    <location>
        <begin position="383"/>
        <end position="404"/>
    </location>
</feature>
<dbReference type="PANTHER" id="PTHR43549">
    <property type="entry name" value="MULTIDRUG RESISTANCE PROTEIN YPNP-RELATED"/>
    <property type="match status" value="1"/>
</dbReference>
<feature type="transmembrane region" description="Helical" evidence="7">
    <location>
        <begin position="54"/>
        <end position="75"/>
    </location>
</feature>
<evidence type="ECO:0000313" key="9">
    <source>
        <dbReference type="Proteomes" id="UP000077875"/>
    </source>
</evidence>
<feature type="transmembrane region" description="Helical" evidence="7">
    <location>
        <begin position="251"/>
        <end position="271"/>
    </location>
</feature>
<evidence type="ECO:0000256" key="5">
    <source>
        <dbReference type="ARBA" id="ARBA00022989"/>
    </source>
</evidence>
<dbReference type="InterPro" id="IPR002528">
    <property type="entry name" value="MATE_fam"/>
</dbReference>
<evidence type="ECO:0000313" key="8">
    <source>
        <dbReference type="EMBL" id="ANF59486.1"/>
    </source>
</evidence>
<dbReference type="NCBIfam" id="TIGR00797">
    <property type="entry name" value="matE"/>
    <property type="match status" value="1"/>
</dbReference>
<keyword evidence="6 7" id="KW-0472">Membrane</keyword>
<keyword evidence="9" id="KW-1185">Reference proteome</keyword>
<dbReference type="Proteomes" id="UP000077875">
    <property type="component" value="Chromosome"/>
</dbReference>
<proteinExistence type="predicted"/>
<dbReference type="Pfam" id="PF01554">
    <property type="entry name" value="MatE"/>
    <property type="match status" value="2"/>
</dbReference>
<evidence type="ECO:0000256" key="1">
    <source>
        <dbReference type="ARBA" id="ARBA00004429"/>
    </source>
</evidence>
<keyword evidence="4 7" id="KW-0812">Transmembrane</keyword>
<keyword evidence="3" id="KW-1003">Cell membrane</keyword>
<dbReference type="PANTHER" id="PTHR43549:SF2">
    <property type="entry name" value="MULTIDRUG RESISTANCE PROTEIN NORM-RELATED"/>
    <property type="match status" value="1"/>
</dbReference>
<dbReference type="STRING" id="376489.A5892_04335"/>
<dbReference type="KEGG" id="haa:A5892_04335"/>
<feature type="transmembrane region" description="Helical" evidence="7">
    <location>
        <begin position="87"/>
        <end position="108"/>
    </location>
</feature>
<dbReference type="CDD" id="cd13142">
    <property type="entry name" value="MATE_like_12"/>
    <property type="match status" value="1"/>
</dbReference>
<keyword evidence="5 7" id="KW-1133">Transmembrane helix</keyword>
<gene>
    <name evidence="8" type="ORF">A5892_04335</name>
</gene>
<evidence type="ECO:0000256" key="2">
    <source>
        <dbReference type="ARBA" id="ARBA00022448"/>
    </source>
</evidence>
<feature type="transmembrane region" description="Helical" evidence="7">
    <location>
        <begin position="128"/>
        <end position="146"/>
    </location>
</feature>
<feature type="transmembrane region" description="Helical" evidence="7">
    <location>
        <begin position="317"/>
        <end position="343"/>
    </location>
</feature>
<dbReference type="AlphaFoldDB" id="A0A172YJY9"/>
<evidence type="ECO:0000256" key="3">
    <source>
        <dbReference type="ARBA" id="ARBA00022475"/>
    </source>
</evidence>
<dbReference type="GO" id="GO:0005886">
    <property type="term" value="C:plasma membrane"/>
    <property type="evidence" value="ECO:0007669"/>
    <property type="project" value="UniProtKB-SubCell"/>
</dbReference>